<keyword evidence="9 12" id="KW-0066">ATP synthesis</keyword>
<organism evidence="15 16">
    <name type="scientific">Okeania hirsuta</name>
    <dbReference type="NCBI Taxonomy" id="1458930"/>
    <lineage>
        <taxon>Bacteria</taxon>
        <taxon>Bacillati</taxon>
        <taxon>Cyanobacteriota</taxon>
        <taxon>Cyanophyceae</taxon>
        <taxon>Oscillatoriophycideae</taxon>
        <taxon>Oscillatoriales</taxon>
        <taxon>Microcoleaceae</taxon>
        <taxon>Okeania</taxon>
    </lineage>
</organism>
<gene>
    <name evidence="12" type="primary">atpF</name>
    <name evidence="15" type="ORF">D5R40_05390</name>
</gene>
<feature type="transmembrane region" description="Helical" evidence="12">
    <location>
        <begin position="28"/>
        <end position="46"/>
    </location>
</feature>
<evidence type="ECO:0000256" key="5">
    <source>
        <dbReference type="ARBA" id="ARBA00022989"/>
    </source>
</evidence>
<keyword evidence="6 12" id="KW-0406">Ion transport</keyword>
<keyword evidence="4 12" id="KW-0375">Hydrogen ion transport</keyword>
<dbReference type="NCBIfam" id="NF005606">
    <property type="entry name" value="PRK07352.1"/>
    <property type="match status" value="1"/>
</dbReference>
<name>A0A3N6RWM6_9CYAN</name>
<reference evidence="15 16" key="1">
    <citation type="journal article" date="2018" name="ACS Chem. Biol.">
        <title>Ketoreductase domain dysfunction expands chemodiversity: malyngamide biosynthesis in the cyanobacterium Okeania hirsuta.</title>
        <authorList>
            <person name="Moss N.A."/>
            <person name="Leao T."/>
            <person name="Rankin M."/>
            <person name="McCullough T.M."/>
            <person name="Qu P."/>
            <person name="Korobeynikov A."/>
            <person name="Smith J.L."/>
            <person name="Gerwick L."/>
            <person name="Gerwick W.H."/>
        </authorList>
    </citation>
    <scope>NUCLEOTIDE SEQUENCE [LARGE SCALE GENOMIC DNA]</scope>
    <source>
        <strain evidence="15 16">PAB10Feb10-1</strain>
    </source>
</reference>
<dbReference type="GO" id="GO:0016787">
    <property type="term" value="F:hydrolase activity"/>
    <property type="evidence" value="ECO:0007669"/>
    <property type="project" value="UniProtKB-KW"/>
</dbReference>
<keyword evidence="14" id="KW-0175">Coiled coil</keyword>
<accession>A0A3N6RWM6</accession>
<comment type="similarity">
    <text evidence="12 13">Belongs to the ATPase B chain family.</text>
</comment>
<dbReference type="RefSeq" id="WP_124143162.1">
    <property type="nucleotide sequence ID" value="NZ_CAWOKI010000329.1"/>
</dbReference>
<evidence type="ECO:0000256" key="11">
    <source>
        <dbReference type="ARBA" id="ARBA00037847"/>
    </source>
</evidence>
<evidence type="ECO:0000256" key="6">
    <source>
        <dbReference type="ARBA" id="ARBA00023065"/>
    </source>
</evidence>
<dbReference type="OrthoDB" id="461217at2"/>
<dbReference type="GO" id="GO:0031676">
    <property type="term" value="C:plasma membrane-derived thylakoid membrane"/>
    <property type="evidence" value="ECO:0007669"/>
    <property type="project" value="UniProtKB-SubCell"/>
</dbReference>
<dbReference type="Pfam" id="PF00430">
    <property type="entry name" value="ATP-synt_B"/>
    <property type="match status" value="1"/>
</dbReference>
<dbReference type="InterPro" id="IPR028987">
    <property type="entry name" value="ATP_synth_B-like_membr_sf"/>
</dbReference>
<evidence type="ECO:0000256" key="1">
    <source>
        <dbReference type="ARBA" id="ARBA00022448"/>
    </source>
</evidence>
<feature type="coiled-coil region" evidence="14">
    <location>
        <begin position="47"/>
        <end position="113"/>
    </location>
</feature>
<keyword evidence="1 12" id="KW-0813">Transport</keyword>
<evidence type="ECO:0000256" key="8">
    <source>
        <dbReference type="ARBA" id="ARBA00023136"/>
    </source>
</evidence>
<comment type="caution">
    <text evidence="15">The sequence shown here is derived from an EMBL/GenBank/DDBJ whole genome shotgun (WGS) entry which is preliminary data.</text>
</comment>
<dbReference type="EMBL" id="RCBY01000018">
    <property type="protein sequence ID" value="RQH51993.1"/>
    <property type="molecule type" value="Genomic_DNA"/>
</dbReference>
<keyword evidence="2 12" id="KW-0138">CF(0)</keyword>
<dbReference type="GO" id="GO:0012505">
    <property type="term" value="C:endomembrane system"/>
    <property type="evidence" value="ECO:0007669"/>
    <property type="project" value="UniProtKB-SubCell"/>
</dbReference>
<keyword evidence="15" id="KW-0378">Hydrolase</keyword>
<keyword evidence="3 12" id="KW-0812">Transmembrane</keyword>
<dbReference type="InterPro" id="IPR005864">
    <property type="entry name" value="ATP_synth_F0_bsu_bac"/>
</dbReference>
<evidence type="ECO:0000313" key="16">
    <source>
        <dbReference type="Proteomes" id="UP000269154"/>
    </source>
</evidence>
<evidence type="ECO:0000256" key="13">
    <source>
        <dbReference type="RuleBase" id="RU003848"/>
    </source>
</evidence>
<evidence type="ECO:0000313" key="15">
    <source>
        <dbReference type="EMBL" id="RQH51993.1"/>
    </source>
</evidence>
<evidence type="ECO:0000256" key="4">
    <source>
        <dbReference type="ARBA" id="ARBA00022781"/>
    </source>
</evidence>
<dbReference type="GO" id="GO:0046933">
    <property type="term" value="F:proton-transporting ATP synthase activity, rotational mechanism"/>
    <property type="evidence" value="ECO:0007669"/>
    <property type="project" value="UniProtKB-UniRule"/>
</dbReference>
<keyword evidence="16" id="KW-1185">Reference proteome</keyword>
<dbReference type="HAMAP" id="MF_01398">
    <property type="entry name" value="ATP_synth_b_bprime"/>
    <property type="match status" value="1"/>
</dbReference>
<comment type="function">
    <text evidence="12">Component of the F(0) channel, it forms part of the peripheral stalk, linking F(1) to F(0).</text>
</comment>
<dbReference type="Gene3D" id="1.20.5.620">
    <property type="entry name" value="F1F0 ATP synthase subunit B, membrane domain"/>
    <property type="match status" value="1"/>
</dbReference>
<keyword evidence="7 12" id="KW-0793">Thylakoid</keyword>
<comment type="subunit">
    <text evidence="12">F-type ATPases have 2 components, F(1) - the catalytic core - and F(0) - the membrane proton channel. F(1) has five subunits: alpha(3), beta(3), gamma(1), delta(1), epsilon(1). F(0) has four main subunits: a(1), b(1), b'(1) and c(10-14). The alpha and beta chains form an alternating ring which encloses part of the gamma chain. F(1) is attached to F(0) by a central stalk formed by the gamma and epsilon chains, while a peripheral stalk is formed by the delta, b and b' chains.</text>
</comment>
<protein>
    <recommendedName>
        <fullName evidence="12">ATP synthase subunit b</fullName>
    </recommendedName>
    <alternativeName>
        <fullName evidence="12">ATP synthase F(0) sector subunit b</fullName>
    </alternativeName>
    <alternativeName>
        <fullName evidence="12">ATPase subunit I</fullName>
    </alternativeName>
    <alternativeName>
        <fullName evidence="12">F-type ATPase subunit b</fullName>
        <shortName evidence="12">F-ATPase subunit b</shortName>
    </alternativeName>
</protein>
<dbReference type="SUPFAM" id="SSF81573">
    <property type="entry name" value="F1F0 ATP synthase subunit B, membrane domain"/>
    <property type="match status" value="1"/>
</dbReference>
<dbReference type="InterPro" id="IPR002146">
    <property type="entry name" value="ATP_synth_b/b'su_bac/chlpt"/>
</dbReference>
<keyword evidence="5 12" id="KW-1133">Transmembrane helix</keyword>
<dbReference type="PANTHER" id="PTHR34264:SF3">
    <property type="entry name" value="ATP SYNTHASE SUBUNIT B, CHLOROPLASTIC"/>
    <property type="match status" value="1"/>
</dbReference>
<evidence type="ECO:0000256" key="9">
    <source>
        <dbReference type="ARBA" id="ARBA00023310"/>
    </source>
</evidence>
<evidence type="ECO:0000256" key="3">
    <source>
        <dbReference type="ARBA" id="ARBA00022692"/>
    </source>
</evidence>
<evidence type="ECO:0000256" key="14">
    <source>
        <dbReference type="SAM" id="Coils"/>
    </source>
</evidence>
<keyword evidence="8 12" id="KW-0472">Membrane</keyword>
<comment type="subcellular location">
    <subcellularLocation>
        <location evidence="12">Cellular thylakoid membrane</location>
        <topology evidence="12">Single-pass membrane protein</topology>
    </subcellularLocation>
    <subcellularLocation>
        <location evidence="11">Endomembrane system</location>
        <topology evidence="11">Single-pass membrane protein</topology>
    </subcellularLocation>
</comment>
<dbReference type="NCBIfam" id="TIGR01144">
    <property type="entry name" value="ATP_synt_b"/>
    <property type="match status" value="1"/>
</dbReference>
<dbReference type="CDD" id="cd06503">
    <property type="entry name" value="ATP-synt_Fo_b"/>
    <property type="match status" value="1"/>
</dbReference>
<dbReference type="PANTHER" id="PTHR34264">
    <property type="entry name" value="ATP SYNTHASE SUBUNIT B, CHLOROPLASTIC"/>
    <property type="match status" value="1"/>
</dbReference>
<dbReference type="AlphaFoldDB" id="A0A3N6RWM6"/>
<evidence type="ECO:0000256" key="2">
    <source>
        <dbReference type="ARBA" id="ARBA00022547"/>
    </source>
</evidence>
<dbReference type="GO" id="GO:0045259">
    <property type="term" value="C:proton-transporting ATP synthase complex"/>
    <property type="evidence" value="ECO:0007669"/>
    <property type="project" value="UniProtKB-KW"/>
</dbReference>
<evidence type="ECO:0000256" key="7">
    <source>
        <dbReference type="ARBA" id="ARBA00023078"/>
    </source>
</evidence>
<comment type="function">
    <text evidence="10 12">F(1)F(0) ATP synthase produces ATP from ADP in the presence of a proton or sodium gradient. F-type ATPases consist of two structural domains, F(1) containing the extramembraneous catalytic core and F(0) containing the membrane proton channel, linked together by a central stalk and a peripheral stalk. During catalysis, ATP synthesis in the catalytic domain of F(1) is coupled via a rotary mechanism of the central stalk subunits to proton translocation.</text>
</comment>
<evidence type="ECO:0000256" key="10">
    <source>
        <dbReference type="ARBA" id="ARBA00025198"/>
    </source>
</evidence>
<evidence type="ECO:0000256" key="12">
    <source>
        <dbReference type="HAMAP-Rule" id="MF_01398"/>
    </source>
</evidence>
<sequence>MVNVLWLATEASAEEGFGLNLDLLDTNLINLGILIVVLIYFGRGFIGKILSERRATIEQAIKEAEKRQQEAASALAAQQQKLTQAQVEAETILATAETRAQEVKQKIEQQAEQDIERMKATASQEMDSERDKAIAQLRSIVASKALAQVESRLKETLDENAQQQLIDRSLGLLGGQS</sequence>
<proteinExistence type="inferred from homology"/>
<dbReference type="Proteomes" id="UP000269154">
    <property type="component" value="Unassembled WGS sequence"/>
</dbReference>